<reference evidence="1 2" key="1">
    <citation type="submission" date="2016-10" db="EMBL/GenBank/DDBJ databases">
        <title>Genome sequence of Streptomyces gilvigriseus MUSC 26.</title>
        <authorList>
            <person name="Lee L.-H."/>
            <person name="Ser H.-L."/>
        </authorList>
    </citation>
    <scope>NUCLEOTIDE SEQUENCE [LARGE SCALE GENOMIC DNA]</scope>
    <source>
        <strain evidence="1 2">MUSC 26</strain>
    </source>
</reference>
<sequence>MGDGVHSGLGAINRIRSTLVRRKDHTGLMALARFSKSVKAAARLEAVRWEDDGTLAVDATARLAVGPDREPLPLLRVDDRLIIDPAVTGSFLPAGEHVDVTDELTHFTTSLSLRNRETGVEWHCLWGSSPELVPLPGRNRYHLVARGTGRLVHLTGDQPTLLDRGFWDVWIPLKGLGASRKARLGSDRAPAVDPLCLPMLPAIGRHPVIPYFTDTHSNLTLDVGRRGKRLTTQLVGRDVSVLPGPRPELRLPIAAPCTGTPFPAKVLLDRESGEQITVDVQLRARTGRAHLPLAALTHIPAGTWRLSLSLDDSPALAAELCELIAGRRARIGPGRVRRADLRTTAAVTRERGRPLVTKHLEPLSRCIHWIFRRAAASKTDHG</sequence>
<name>A0A1J7CCZ0_9ACTN</name>
<dbReference type="STRING" id="1428644.BIV57_00845"/>
<proteinExistence type="predicted"/>
<dbReference type="EMBL" id="MLCF01000002">
    <property type="protein sequence ID" value="OIV39420.1"/>
    <property type="molecule type" value="Genomic_DNA"/>
</dbReference>
<comment type="caution">
    <text evidence="1">The sequence shown here is derived from an EMBL/GenBank/DDBJ whole genome shotgun (WGS) entry which is preliminary data.</text>
</comment>
<keyword evidence="2" id="KW-1185">Reference proteome</keyword>
<evidence type="ECO:0000313" key="2">
    <source>
        <dbReference type="Proteomes" id="UP000243342"/>
    </source>
</evidence>
<accession>A0A1J7CCZ0</accession>
<gene>
    <name evidence="1" type="ORF">BIV57_00845</name>
</gene>
<dbReference type="OrthoDB" id="2676521at2"/>
<dbReference type="Proteomes" id="UP000243342">
    <property type="component" value="Unassembled WGS sequence"/>
</dbReference>
<evidence type="ECO:0000313" key="1">
    <source>
        <dbReference type="EMBL" id="OIV39420.1"/>
    </source>
</evidence>
<protein>
    <submittedName>
        <fullName evidence="1">Uncharacterized protein</fullName>
    </submittedName>
</protein>
<dbReference type="AlphaFoldDB" id="A0A1J7CCZ0"/>
<organism evidence="1 2">
    <name type="scientific">Mangrovactinospora gilvigrisea</name>
    <dbReference type="NCBI Taxonomy" id="1428644"/>
    <lineage>
        <taxon>Bacteria</taxon>
        <taxon>Bacillati</taxon>
        <taxon>Actinomycetota</taxon>
        <taxon>Actinomycetes</taxon>
        <taxon>Kitasatosporales</taxon>
        <taxon>Streptomycetaceae</taxon>
        <taxon>Mangrovactinospora</taxon>
    </lineage>
</organism>